<keyword evidence="3" id="KW-1185">Reference proteome</keyword>
<gene>
    <name evidence="2" type="ORF">BG844_18760</name>
</gene>
<evidence type="ECO:0000313" key="2">
    <source>
        <dbReference type="EMBL" id="OJF12771.1"/>
    </source>
</evidence>
<dbReference type="EMBL" id="MEIA01000197">
    <property type="protein sequence ID" value="OJF12771.1"/>
    <property type="molecule type" value="Genomic_DNA"/>
</dbReference>
<dbReference type="AlphaFoldDB" id="A0A1K0GTX7"/>
<name>A0A1K0GTX7_9ACTN</name>
<proteinExistence type="predicted"/>
<accession>A0A1K0GTX7</accession>
<reference evidence="2 3" key="1">
    <citation type="submission" date="2016-09" db="EMBL/GenBank/DDBJ databases">
        <title>Couchioplanes caeruleus draft genome sequence.</title>
        <authorList>
            <person name="Sheehan J."/>
            <person name="Caffrey P."/>
        </authorList>
    </citation>
    <scope>NUCLEOTIDE SEQUENCE [LARGE SCALE GENOMIC DNA]</scope>
    <source>
        <strain evidence="2 3">DSM 43634</strain>
    </source>
</reference>
<evidence type="ECO:0000256" key="1">
    <source>
        <dbReference type="SAM" id="MobiDB-lite"/>
    </source>
</evidence>
<dbReference type="Proteomes" id="UP000182486">
    <property type="component" value="Unassembled WGS sequence"/>
</dbReference>
<evidence type="ECO:0000313" key="3">
    <source>
        <dbReference type="Proteomes" id="UP000182486"/>
    </source>
</evidence>
<feature type="compositionally biased region" description="Low complexity" evidence="1">
    <location>
        <begin position="43"/>
        <end position="73"/>
    </location>
</feature>
<protein>
    <submittedName>
        <fullName evidence="2">Uncharacterized protein</fullName>
    </submittedName>
</protein>
<feature type="region of interest" description="Disordered" evidence="1">
    <location>
        <begin position="41"/>
        <end position="73"/>
    </location>
</feature>
<comment type="caution">
    <text evidence="2">The sequence shown here is derived from an EMBL/GenBank/DDBJ whole genome shotgun (WGS) entry which is preliminary data.</text>
</comment>
<dbReference type="RefSeq" id="WP_071806635.1">
    <property type="nucleotide sequence ID" value="NZ_MEIA01000197.1"/>
</dbReference>
<organism evidence="2 3">
    <name type="scientific">Couchioplanes caeruleus subsp. caeruleus</name>
    <dbReference type="NCBI Taxonomy" id="56427"/>
    <lineage>
        <taxon>Bacteria</taxon>
        <taxon>Bacillati</taxon>
        <taxon>Actinomycetota</taxon>
        <taxon>Actinomycetes</taxon>
        <taxon>Micromonosporales</taxon>
        <taxon>Micromonosporaceae</taxon>
        <taxon>Couchioplanes</taxon>
    </lineage>
</organism>
<sequence>MALDERHLLVCDLCAIAVPGRAGADDRDQWFGPHPIEVGDDCASAAPAGSSRRPTAARCPPSPSALPSSVPAFPDDPVRAVETLHPAEMCQTVTFVMAAGR</sequence>